<organism evidence="3 4">
    <name type="scientific">Oryzomonas sagensis</name>
    <dbReference type="NCBI Taxonomy" id="2603857"/>
    <lineage>
        <taxon>Bacteria</taxon>
        <taxon>Pseudomonadati</taxon>
        <taxon>Thermodesulfobacteriota</taxon>
        <taxon>Desulfuromonadia</taxon>
        <taxon>Geobacterales</taxon>
        <taxon>Geobacteraceae</taxon>
        <taxon>Oryzomonas</taxon>
    </lineage>
</organism>
<evidence type="ECO:0000259" key="2">
    <source>
        <dbReference type="Pfam" id="PF13683"/>
    </source>
</evidence>
<feature type="domain" description="Integrase catalytic" evidence="2">
    <location>
        <begin position="2"/>
        <end position="34"/>
    </location>
</feature>
<name>A0ABQ6TV67_9BACT</name>
<protein>
    <submittedName>
        <fullName evidence="3">Transposase</fullName>
    </submittedName>
</protein>
<reference evidence="3 4" key="1">
    <citation type="journal article" date="2020" name="Microorganisms">
        <title>Description of Three Novel Members in the Family Geobacteraceae, Oryzomonas japonicum gen. nov., sp. nov., Oryzomonas sagensis sp. nov., and Oryzomonas ruber sp. nov.</title>
        <authorList>
            <person name="Xu Z."/>
            <person name="Masuda Y."/>
            <person name="Hayakawa C."/>
            <person name="Ushijima N."/>
            <person name="Kawano K."/>
            <person name="Shiratori Y."/>
            <person name="Senoo K."/>
            <person name="Itoh H."/>
        </authorList>
    </citation>
    <scope>NUCLEOTIDE SEQUENCE [LARGE SCALE GENOMIC DNA]</scope>
    <source>
        <strain evidence="3 4">Red100</strain>
    </source>
</reference>
<evidence type="ECO:0000313" key="4">
    <source>
        <dbReference type="Proteomes" id="UP000798046"/>
    </source>
</evidence>
<sequence>MHAYETVTELSNNLITWFTWYNDNRKHSSLDKRTSNESYLCNRIWHLKPKRQVIAHFTFHTVSQAPLTSGGNNANYHNRNRANHPTR</sequence>
<dbReference type="Pfam" id="PF13683">
    <property type="entry name" value="rve_3"/>
    <property type="match status" value="1"/>
</dbReference>
<accession>A0ABQ6TV67</accession>
<evidence type="ECO:0000256" key="1">
    <source>
        <dbReference type="SAM" id="MobiDB-lite"/>
    </source>
</evidence>
<feature type="region of interest" description="Disordered" evidence="1">
    <location>
        <begin position="65"/>
        <end position="87"/>
    </location>
</feature>
<gene>
    <name evidence="3" type="ORF">F6V30_05710</name>
</gene>
<evidence type="ECO:0000313" key="3">
    <source>
        <dbReference type="EMBL" id="KAB0672537.1"/>
    </source>
</evidence>
<comment type="caution">
    <text evidence="3">The sequence shown here is derived from an EMBL/GenBank/DDBJ whole genome shotgun (WGS) entry which is preliminary data.</text>
</comment>
<dbReference type="InterPro" id="IPR001584">
    <property type="entry name" value="Integrase_cat-core"/>
</dbReference>
<keyword evidence="4" id="KW-1185">Reference proteome</keyword>
<dbReference type="Proteomes" id="UP000798046">
    <property type="component" value="Unassembled WGS sequence"/>
</dbReference>
<dbReference type="EMBL" id="VZRA01000001">
    <property type="protein sequence ID" value="KAB0672537.1"/>
    <property type="molecule type" value="Genomic_DNA"/>
</dbReference>
<feature type="compositionally biased region" description="Basic residues" evidence="1">
    <location>
        <begin position="78"/>
        <end position="87"/>
    </location>
</feature>
<proteinExistence type="predicted"/>